<feature type="transmembrane region" description="Helical" evidence="2">
    <location>
        <begin position="115"/>
        <end position="143"/>
    </location>
</feature>
<protein>
    <recommendedName>
        <fullName evidence="5">MotA/TolQ/ExbB proton channel domain-containing protein</fullName>
    </recommendedName>
</protein>
<dbReference type="Proteomes" id="UP000001823">
    <property type="component" value="Chromosome"/>
</dbReference>
<keyword evidence="4" id="KW-1185">Reference proteome</keyword>
<sequence length="476" mass="53919">MSTISNILKSFLTQNILGYIGVTLILIVICLGFIYNMRVKKKYENLLNAFNESEWINVSNNEDQKELKFLNSELKAMADDFRKSAIKGTYNINTEVIIQKNIEKRILKEENIANILPSISIALGLIGTFLGLTVAIMTTTGILSSGTQSMADFSRSMNMPLGSMSSAFWTSIVGVIGSIILNCLNINLKRAKEDFYDVFEDYLDNILFSIYIKSDKDVLTDFMNKALGSFSIKLDELFNKGINNLVEGINKNTVDMTSTFNGMNKHISDLENIVSYFRVSVMGIKTPIKSFGEDLEKFSRVSAEFCNSVNSTNNKFLNKSTRLEESVNELSKAINDNKREINKLCMRLEVQSNEVRRGYNTFNDVFNIIKDEQSRNNKIISNQISKLNDGYREFERGINKFSSNVSNMKNEVANGIYYALQRETQELSSNIVDKLNVPLRDISLATEELSRSTNRNREIGKADSGWKKDSKEIGRC</sequence>
<evidence type="ECO:0008006" key="5">
    <source>
        <dbReference type="Google" id="ProtNLM"/>
    </source>
</evidence>
<evidence type="ECO:0000256" key="1">
    <source>
        <dbReference type="SAM" id="MobiDB-lite"/>
    </source>
</evidence>
<dbReference type="PaxDb" id="195103-CPF_0231"/>
<feature type="transmembrane region" description="Helical" evidence="2">
    <location>
        <begin position="163"/>
        <end position="184"/>
    </location>
</feature>
<feature type="region of interest" description="Disordered" evidence="1">
    <location>
        <begin position="450"/>
        <end position="476"/>
    </location>
</feature>
<dbReference type="KEGG" id="cpf:CPF_0231"/>
<organism evidence="3 4">
    <name type="scientific">Clostridium perfringens (strain ATCC 13124 / DSM 756 / JCM 1290 / NCIMB 6125 / NCTC 8237 / Type A)</name>
    <dbReference type="NCBI Taxonomy" id="195103"/>
    <lineage>
        <taxon>Bacteria</taxon>
        <taxon>Bacillati</taxon>
        <taxon>Bacillota</taxon>
        <taxon>Clostridia</taxon>
        <taxon>Eubacteriales</taxon>
        <taxon>Clostridiaceae</taxon>
        <taxon>Clostridium</taxon>
    </lineage>
</organism>
<keyword evidence="2" id="KW-1133">Transmembrane helix</keyword>
<dbReference type="AlphaFoldDB" id="A0A0H2YW69"/>
<feature type="transmembrane region" description="Helical" evidence="2">
    <location>
        <begin position="16"/>
        <end position="35"/>
    </location>
</feature>
<feature type="compositionally biased region" description="Basic and acidic residues" evidence="1">
    <location>
        <begin position="455"/>
        <end position="476"/>
    </location>
</feature>
<dbReference type="RefSeq" id="WP_011590107.1">
    <property type="nucleotide sequence ID" value="NC_008261.1"/>
</dbReference>
<gene>
    <name evidence="3" type="ordered locus">CPF_0231</name>
</gene>
<evidence type="ECO:0000313" key="4">
    <source>
        <dbReference type="Proteomes" id="UP000001823"/>
    </source>
</evidence>
<keyword evidence="2" id="KW-0812">Transmembrane</keyword>
<name>A0A0H2YW69_CLOP1</name>
<keyword evidence="2" id="KW-0472">Membrane</keyword>
<reference evidence="3 4" key="1">
    <citation type="journal article" date="2006" name="Genome Res.">
        <title>Skewed genomic variability in strains of the toxigenic bacterial pathogen, Clostridium perfringens.</title>
        <authorList>
            <person name="Myers G.S."/>
            <person name="Rasko D.A."/>
            <person name="Cheung J.K."/>
            <person name="Ravel J."/>
            <person name="Seshadri R."/>
            <person name="Deboy R.T."/>
            <person name="Ren Q."/>
            <person name="Varga J."/>
            <person name="Awad M.M."/>
            <person name="Brinkac L.M."/>
            <person name="Daugherty S.C."/>
            <person name="Haft D.H."/>
            <person name="Dodson R.J."/>
            <person name="Madupu R."/>
            <person name="Nelson W.C."/>
            <person name="Rosovitz M.J."/>
            <person name="Sullivan S.A."/>
            <person name="Khouri H."/>
            <person name="Dimitrov G.I."/>
            <person name="Watkins K.L."/>
            <person name="Mulligan S."/>
            <person name="Benton J."/>
            <person name="Radune D."/>
            <person name="Fisher D.J."/>
            <person name="Atkins H.S."/>
            <person name="Hiscox T."/>
            <person name="Jost B.H."/>
            <person name="Billington S.J."/>
            <person name="Songer J.G."/>
            <person name="McClane B.A."/>
            <person name="Titball R.W."/>
            <person name="Rood J.I."/>
            <person name="Melville S.B."/>
            <person name="Paulsen I.T."/>
        </authorList>
    </citation>
    <scope>NUCLEOTIDE SEQUENCE [LARGE SCALE GENOMIC DNA]</scope>
    <source>
        <strain evidence="4">ATCC 13124 / DSM 756 / JCM 1290 / NCIMB 6125 / NCTC 8237 / S 107 / Type A</strain>
    </source>
</reference>
<proteinExistence type="predicted"/>
<dbReference type="STRING" id="195103.CPF_0231"/>
<accession>A0A0H2YW69</accession>
<dbReference type="HOGENOM" id="CLU_581009_0_0_9"/>
<evidence type="ECO:0000256" key="2">
    <source>
        <dbReference type="SAM" id="Phobius"/>
    </source>
</evidence>
<dbReference type="eggNOG" id="COG0811">
    <property type="taxonomic scope" value="Bacteria"/>
</dbReference>
<dbReference type="EMBL" id="CP000246">
    <property type="protein sequence ID" value="ABG85009.1"/>
    <property type="molecule type" value="Genomic_DNA"/>
</dbReference>
<evidence type="ECO:0000313" key="3">
    <source>
        <dbReference type="EMBL" id="ABG85009.1"/>
    </source>
</evidence>